<accession>A0ABR8SY08</accession>
<keyword evidence="1" id="KW-0238">DNA-binding</keyword>
<evidence type="ECO:0000256" key="1">
    <source>
        <dbReference type="ARBA" id="ARBA00023125"/>
    </source>
</evidence>
<feature type="domain" description="HTH arsR-type" evidence="2">
    <location>
        <begin position="229"/>
        <end position="274"/>
    </location>
</feature>
<name>A0ABR8SY08_9BACL</name>
<dbReference type="SUPFAM" id="SSF46785">
    <property type="entry name" value="Winged helix' DNA-binding domain"/>
    <property type="match status" value="1"/>
</dbReference>
<dbReference type="Proteomes" id="UP000608071">
    <property type="component" value="Unassembled WGS sequence"/>
</dbReference>
<evidence type="ECO:0000313" key="4">
    <source>
        <dbReference type="Proteomes" id="UP000608071"/>
    </source>
</evidence>
<dbReference type="Pfam" id="PF01022">
    <property type="entry name" value="HTH_5"/>
    <property type="match status" value="1"/>
</dbReference>
<dbReference type="EMBL" id="JACSQL010000002">
    <property type="protein sequence ID" value="MBD7968203.1"/>
    <property type="molecule type" value="Genomic_DNA"/>
</dbReference>
<dbReference type="InterPro" id="IPR011991">
    <property type="entry name" value="ArsR-like_HTH"/>
</dbReference>
<protein>
    <submittedName>
        <fullName evidence="3">Winged helix-turn-helix transcriptional regulator</fullName>
    </submittedName>
</protein>
<evidence type="ECO:0000313" key="3">
    <source>
        <dbReference type="EMBL" id="MBD7968203.1"/>
    </source>
</evidence>
<dbReference type="Gene3D" id="1.10.10.10">
    <property type="entry name" value="Winged helix-like DNA-binding domain superfamily/Winged helix DNA-binding domain"/>
    <property type="match status" value="1"/>
</dbReference>
<dbReference type="RefSeq" id="WP_191799389.1">
    <property type="nucleotide sequence ID" value="NZ_JACSQL010000002.1"/>
</dbReference>
<dbReference type="InterPro" id="IPR036388">
    <property type="entry name" value="WH-like_DNA-bd_sf"/>
</dbReference>
<proteinExistence type="predicted"/>
<evidence type="ECO:0000259" key="2">
    <source>
        <dbReference type="Pfam" id="PF01022"/>
    </source>
</evidence>
<sequence length="305" mass="35785">MGYQVKIDVTPIYELLNSFMVYVTRRWVQSLDIGPEWIDNVDSTLTEEVRESLKEASSWPFSDYDVLYAWTALRETTSEVEPFLNELGLKPAEQLWKQVHPILPDVTLAETLRIRDDYIPLLKIWDEHYFQHLNPEHRKLIEEDSSEKELLLTKMSPDQLIDYATSGLMVEEMPDLQKIILFPTVHNRPINMYCFYKGMLLIQYPVDVPEQREDEPPISLLRLTEAISSPERLQLLRYISNKPKSLRQISEELGQTEDTLRPHLMSLRVSGLLQTHLGQEQSEKYCLRPDGLSELNMYLESYIRL</sequence>
<gene>
    <name evidence="3" type="ORF">H9647_09015</name>
</gene>
<reference evidence="3 4" key="1">
    <citation type="submission" date="2020-08" db="EMBL/GenBank/DDBJ databases">
        <title>A Genomic Blueprint of the Chicken Gut Microbiome.</title>
        <authorList>
            <person name="Gilroy R."/>
            <person name="Ravi A."/>
            <person name="Getino M."/>
            <person name="Pursley I."/>
            <person name="Horton D.L."/>
            <person name="Alikhan N.-F."/>
            <person name="Baker D."/>
            <person name="Gharbi K."/>
            <person name="Hall N."/>
            <person name="Watson M."/>
            <person name="Adriaenssens E.M."/>
            <person name="Foster-Nyarko E."/>
            <person name="Jarju S."/>
            <person name="Secka A."/>
            <person name="Antonio M."/>
            <person name="Oren A."/>
            <person name="Chaudhuri R."/>
            <person name="La Ragione R.M."/>
            <person name="Hildebrand F."/>
            <person name="Pallen M.J."/>
        </authorList>
    </citation>
    <scope>NUCLEOTIDE SEQUENCE [LARGE SCALE GENOMIC DNA]</scope>
    <source>
        <strain evidence="3 4">Sa2BVA9</strain>
    </source>
</reference>
<dbReference type="CDD" id="cd00090">
    <property type="entry name" value="HTH_ARSR"/>
    <property type="match status" value="1"/>
</dbReference>
<organism evidence="3 4">
    <name type="scientific">Paenibacillus gallinarum</name>
    <dbReference type="NCBI Taxonomy" id="2762232"/>
    <lineage>
        <taxon>Bacteria</taxon>
        <taxon>Bacillati</taxon>
        <taxon>Bacillota</taxon>
        <taxon>Bacilli</taxon>
        <taxon>Bacillales</taxon>
        <taxon>Paenibacillaceae</taxon>
        <taxon>Paenibacillus</taxon>
    </lineage>
</organism>
<keyword evidence="4" id="KW-1185">Reference proteome</keyword>
<comment type="caution">
    <text evidence="3">The sequence shown here is derived from an EMBL/GenBank/DDBJ whole genome shotgun (WGS) entry which is preliminary data.</text>
</comment>
<dbReference type="InterPro" id="IPR036390">
    <property type="entry name" value="WH_DNA-bd_sf"/>
</dbReference>
<dbReference type="InterPro" id="IPR001845">
    <property type="entry name" value="HTH_ArsR_DNA-bd_dom"/>
</dbReference>